<keyword evidence="3" id="KW-1185">Reference proteome</keyword>
<gene>
    <name evidence="2" type="ORF">SK128_019413</name>
</gene>
<dbReference type="Proteomes" id="UP001381693">
    <property type="component" value="Unassembled WGS sequence"/>
</dbReference>
<dbReference type="EMBL" id="JAXCGZ010017250">
    <property type="protein sequence ID" value="KAK7068431.1"/>
    <property type="molecule type" value="Genomic_DNA"/>
</dbReference>
<feature type="region of interest" description="Disordered" evidence="1">
    <location>
        <begin position="46"/>
        <end position="83"/>
    </location>
</feature>
<reference evidence="2 3" key="1">
    <citation type="submission" date="2023-11" db="EMBL/GenBank/DDBJ databases">
        <title>Halocaridina rubra genome assembly.</title>
        <authorList>
            <person name="Smith C."/>
        </authorList>
    </citation>
    <scope>NUCLEOTIDE SEQUENCE [LARGE SCALE GENOMIC DNA]</scope>
    <source>
        <strain evidence="2">EP-1</strain>
        <tissue evidence="2">Whole</tissue>
    </source>
</reference>
<feature type="compositionally biased region" description="Basic and acidic residues" evidence="1">
    <location>
        <begin position="50"/>
        <end position="61"/>
    </location>
</feature>
<comment type="caution">
    <text evidence="2">The sequence shown here is derived from an EMBL/GenBank/DDBJ whole genome shotgun (WGS) entry which is preliminary data.</text>
</comment>
<evidence type="ECO:0000256" key="1">
    <source>
        <dbReference type="SAM" id="MobiDB-lite"/>
    </source>
</evidence>
<protein>
    <submittedName>
        <fullName evidence="2">Uncharacterized protein</fullName>
    </submittedName>
</protein>
<name>A0AAN8WLW5_HALRR</name>
<evidence type="ECO:0000313" key="3">
    <source>
        <dbReference type="Proteomes" id="UP001381693"/>
    </source>
</evidence>
<evidence type="ECO:0000313" key="2">
    <source>
        <dbReference type="EMBL" id="KAK7068431.1"/>
    </source>
</evidence>
<accession>A0AAN8WLW5</accession>
<proteinExistence type="predicted"/>
<feature type="compositionally biased region" description="Polar residues" evidence="1">
    <location>
        <begin position="63"/>
        <end position="83"/>
    </location>
</feature>
<sequence>MWVVYGELSYIIDAAFLSDLTSEDPCPLILRPTQAVPRGYYNNLFTPRSKGKEEKEVEKQHVLTASKTATGTKSQQQANYNKK</sequence>
<organism evidence="2 3">
    <name type="scientific">Halocaridina rubra</name>
    <name type="common">Hawaiian red shrimp</name>
    <dbReference type="NCBI Taxonomy" id="373956"/>
    <lineage>
        <taxon>Eukaryota</taxon>
        <taxon>Metazoa</taxon>
        <taxon>Ecdysozoa</taxon>
        <taxon>Arthropoda</taxon>
        <taxon>Crustacea</taxon>
        <taxon>Multicrustacea</taxon>
        <taxon>Malacostraca</taxon>
        <taxon>Eumalacostraca</taxon>
        <taxon>Eucarida</taxon>
        <taxon>Decapoda</taxon>
        <taxon>Pleocyemata</taxon>
        <taxon>Caridea</taxon>
        <taxon>Atyoidea</taxon>
        <taxon>Atyidae</taxon>
        <taxon>Halocaridina</taxon>
    </lineage>
</organism>
<dbReference type="AlphaFoldDB" id="A0AAN8WLW5"/>